<sequence length="130" mass="15398">MFFMKMVAIDEKKDKTGHSGQKWKWGQETAMCNRIQSKGREQLQKIMSLDDARDITDEYCAITYQKNGKKNHNFFGKSRNGFEKISRGGQGNADQKTELKKKTRKILRLKERKNSHRCYEKYSKRKGKRE</sequence>
<dbReference type="AlphaFoldDB" id="A0A0G1PHR6"/>
<name>A0A0G1PHR6_9BACT</name>
<evidence type="ECO:0000313" key="3">
    <source>
        <dbReference type="Proteomes" id="UP000034705"/>
    </source>
</evidence>
<organism evidence="2 3">
    <name type="scientific">Candidatus Uhrbacteria bacterium GW2011_GWF2_46_218</name>
    <dbReference type="NCBI Taxonomy" id="1619001"/>
    <lineage>
        <taxon>Bacteria</taxon>
        <taxon>Candidatus Uhriibacteriota</taxon>
    </lineage>
</organism>
<proteinExistence type="predicted"/>
<dbReference type="Proteomes" id="UP000034705">
    <property type="component" value="Unassembled WGS sequence"/>
</dbReference>
<protein>
    <submittedName>
        <fullName evidence="2">Uncharacterized protein</fullName>
    </submittedName>
</protein>
<reference evidence="2 3" key="1">
    <citation type="journal article" date="2015" name="Nature">
        <title>rRNA introns, odd ribosomes, and small enigmatic genomes across a large radiation of phyla.</title>
        <authorList>
            <person name="Brown C.T."/>
            <person name="Hug L.A."/>
            <person name="Thomas B.C."/>
            <person name="Sharon I."/>
            <person name="Castelle C.J."/>
            <person name="Singh A."/>
            <person name="Wilkins M.J."/>
            <person name="Williams K.H."/>
            <person name="Banfield J.F."/>
        </authorList>
    </citation>
    <scope>NUCLEOTIDE SEQUENCE [LARGE SCALE GENOMIC DNA]</scope>
</reference>
<accession>A0A0G1PHR6</accession>
<evidence type="ECO:0000313" key="2">
    <source>
        <dbReference type="EMBL" id="KKU32217.1"/>
    </source>
</evidence>
<evidence type="ECO:0000256" key="1">
    <source>
        <dbReference type="SAM" id="MobiDB-lite"/>
    </source>
</evidence>
<comment type="caution">
    <text evidence="2">The sequence shown here is derived from an EMBL/GenBank/DDBJ whole genome shotgun (WGS) entry which is preliminary data.</text>
</comment>
<gene>
    <name evidence="2" type="ORF">UX45_C0023G0017</name>
</gene>
<feature type="region of interest" description="Disordered" evidence="1">
    <location>
        <begin position="75"/>
        <end position="130"/>
    </location>
</feature>
<dbReference type="EMBL" id="LCMG01000023">
    <property type="protein sequence ID" value="KKU32217.1"/>
    <property type="molecule type" value="Genomic_DNA"/>
</dbReference>
<feature type="compositionally biased region" description="Basic residues" evidence="1">
    <location>
        <begin position="101"/>
        <end position="116"/>
    </location>
</feature>